<keyword evidence="6 8" id="KW-1133">Transmembrane helix</keyword>
<evidence type="ECO:0000256" key="2">
    <source>
        <dbReference type="ARBA" id="ARBA00022475"/>
    </source>
</evidence>
<keyword evidence="2" id="KW-1003">Cell membrane</keyword>
<dbReference type="PANTHER" id="PTHR33908:SF11">
    <property type="entry name" value="MEMBRANE PROTEIN"/>
    <property type="match status" value="1"/>
</dbReference>
<evidence type="ECO:0000256" key="7">
    <source>
        <dbReference type="ARBA" id="ARBA00023136"/>
    </source>
</evidence>
<dbReference type="InterPro" id="IPR050297">
    <property type="entry name" value="LipidA_mod_glycosyltrf_83"/>
</dbReference>
<reference evidence="11" key="1">
    <citation type="journal article" date="2019" name="Int. J. Syst. Evol. Microbiol.">
        <title>The Global Catalogue of Microorganisms (GCM) 10K type strain sequencing project: providing services to taxonomists for standard genome sequencing and annotation.</title>
        <authorList>
            <consortium name="The Broad Institute Genomics Platform"/>
            <consortium name="The Broad Institute Genome Sequencing Center for Infectious Disease"/>
            <person name="Wu L."/>
            <person name="Ma J."/>
        </authorList>
    </citation>
    <scope>NUCLEOTIDE SEQUENCE [LARGE SCALE GENOMIC DNA]</scope>
    <source>
        <strain evidence="11">JCM 17085</strain>
    </source>
</reference>
<evidence type="ECO:0000256" key="1">
    <source>
        <dbReference type="ARBA" id="ARBA00004651"/>
    </source>
</evidence>
<organism evidence="10 11">
    <name type="scientific">Mucilaginibacter panaciglaebae</name>
    <dbReference type="NCBI Taxonomy" id="502331"/>
    <lineage>
        <taxon>Bacteria</taxon>
        <taxon>Pseudomonadati</taxon>
        <taxon>Bacteroidota</taxon>
        <taxon>Sphingobacteriia</taxon>
        <taxon>Sphingobacteriales</taxon>
        <taxon>Sphingobacteriaceae</taxon>
        <taxon>Mucilaginibacter</taxon>
    </lineage>
</organism>
<keyword evidence="11" id="KW-1185">Reference proteome</keyword>
<feature type="transmembrane region" description="Helical" evidence="8">
    <location>
        <begin position="104"/>
        <end position="126"/>
    </location>
</feature>
<feature type="domain" description="Glycosyltransferase RgtA/B/C/D-like" evidence="9">
    <location>
        <begin position="55"/>
        <end position="214"/>
    </location>
</feature>
<feature type="transmembrane region" description="Helical" evidence="8">
    <location>
        <begin position="247"/>
        <end position="266"/>
    </location>
</feature>
<feature type="transmembrane region" description="Helical" evidence="8">
    <location>
        <begin position="324"/>
        <end position="345"/>
    </location>
</feature>
<evidence type="ECO:0000256" key="6">
    <source>
        <dbReference type="ARBA" id="ARBA00022989"/>
    </source>
</evidence>
<keyword evidence="4" id="KW-0808">Transferase</keyword>
<proteinExistence type="predicted"/>
<evidence type="ECO:0000313" key="11">
    <source>
        <dbReference type="Proteomes" id="UP001500841"/>
    </source>
</evidence>
<name>A0ABP7WF51_9SPHI</name>
<protein>
    <submittedName>
        <fullName evidence="10">Glycosyltransferase family 39 protein</fullName>
    </submittedName>
</protein>
<keyword evidence="7 8" id="KW-0472">Membrane</keyword>
<evidence type="ECO:0000256" key="8">
    <source>
        <dbReference type="SAM" id="Phobius"/>
    </source>
</evidence>
<sequence length="519" mass="59413">MSYQNRKSSYTNFILIFVLIKIGLNLLAISNFGFHRDELLHLALGDHLDWGYKEVPPFIAILAKLTTTLFGDSVFATRIFTTICSGLIIWLTGKITVELGGRKFAIALACLAIIFSPAFTASGYLFQPVVFDQMWWVLTVWLLLRHINTHAIKYLYFIGVVVGLGMLTKYTMLFFAVALILALIVSKQRRLLWNKHVLGATGIAVVIILPNLVWQIAHHWPVFTHMDTLQKEQLNYVSFSDFIMQELMVNGVAVFVWVTGFFFLIFSFKLRKYQSLAFAFVLIFLFLLDMNGKNYYLFGAFPMLFAAGGYGFERWIKTNTTLRSAVIMLFTLPNLLIFPTVLPVLPLKPTLSFFDFINNHTRFINFITVWGRDHQHHATSQDYADMFGWEELTQKVAKAYHDLTPEQRKITQIYVDNYGEAGALHHFAARYNLPEVVSLSSSFALWAPDNLDGKYIIYVDDENGDKIKRFAPITDSCTKLDEVMDTLAVERRSAILLLVKPKPALNDIYKKELAKKRGQ</sequence>
<evidence type="ECO:0000313" key="10">
    <source>
        <dbReference type="EMBL" id="GAA4087773.1"/>
    </source>
</evidence>
<evidence type="ECO:0000256" key="4">
    <source>
        <dbReference type="ARBA" id="ARBA00022679"/>
    </source>
</evidence>
<feature type="transmembrane region" description="Helical" evidence="8">
    <location>
        <begin position="75"/>
        <end position="92"/>
    </location>
</feature>
<dbReference type="InterPro" id="IPR038731">
    <property type="entry name" value="RgtA/B/C-like"/>
</dbReference>
<dbReference type="Pfam" id="PF13231">
    <property type="entry name" value="PMT_2"/>
    <property type="match status" value="1"/>
</dbReference>
<evidence type="ECO:0000259" key="9">
    <source>
        <dbReference type="Pfam" id="PF13231"/>
    </source>
</evidence>
<feature type="transmembrane region" description="Helical" evidence="8">
    <location>
        <begin position="12"/>
        <end position="34"/>
    </location>
</feature>
<evidence type="ECO:0000256" key="5">
    <source>
        <dbReference type="ARBA" id="ARBA00022692"/>
    </source>
</evidence>
<dbReference type="EMBL" id="BAABCV010000002">
    <property type="protein sequence ID" value="GAA4087773.1"/>
    <property type="molecule type" value="Genomic_DNA"/>
</dbReference>
<keyword evidence="5 8" id="KW-0812">Transmembrane</keyword>
<keyword evidence="3" id="KW-0328">Glycosyltransferase</keyword>
<evidence type="ECO:0000256" key="3">
    <source>
        <dbReference type="ARBA" id="ARBA00022676"/>
    </source>
</evidence>
<gene>
    <name evidence="10" type="ORF">GCM10022392_06170</name>
</gene>
<feature type="transmembrane region" description="Helical" evidence="8">
    <location>
        <begin position="197"/>
        <end position="217"/>
    </location>
</feature>
<dbReference type="Proteomes" id="UP001500841">
    <property type="component" value="Unassembled WGS sequence"/>
</dbReference>
<feature type="transmembrane region" description="Helical" evidence="8">
    <location>
        <begin position="273"/>
        <end position="289"/>
    </location>
</feature>
<comment type="subcellular location">
    <subcellularLocation>
        <location evidence="1">Cell membrane</location>
        <topology evidence="1">Multi-pass membrane protein</topology>
    </subcellularLocation>
</comment>
<feature type="transmembrane region" description="Helical" evidence="8">
    <location>
        <begin position="154"/>
        <end position="185"/>
    </location>
</feature>
<accession>A0ABP7WF51</accession>
<comment type="caution">
    <text evidence="10">The sequence shown here is derived from an EMBL/GenBank/DDBJ whole genome shotgun (WGS) entry which is preliminary data.</text>
</comment>
<dbReference type="PANTHER" id="PTHR33908">
    <property type="entry name" value="MANNOSYLTRANSFERASE YKCB-RELATED"/>
    <property type="match status" value="1"/>
</dbReference>
<feature type="transmembrane region" description="Helical" evidence="8">
    <location>
        <begin position="295"/>
        <end position="312"/>
    </location>
</feature>
<dbReference type="RefSeq" id="WP_345100977.1">
    <property type="nucleotide sequence ID" value="NZ_BAABCV010000002.1"/>
</dbReference>